<name>B9T8Z2_RICCO</name>
<gene>
    <name evidence="1" type="ORF">RCOM_0360520</name>
</gene>
<dbReference type="Proteomes" id="UP000008311">
    <property type="component" value="Unassembled WGS sequence"/>
</dbReference>
<dbReference type="AlphaFoldDB" id="B9T8Z2"/>
<sequence length="248" mass="28561">MHLQREIARLHFHTPEQSSRAIGRATGVSPNTVARIIDAIKSSNKSSEELTNLDDDAWHEALTDPERIRIQKERPDWGDIHREMLRPEATREQLWREWRENHPDGIGYSQFTAEYRKWIGAQRLVMRQIHRPGDKMFTDFAGQTIEIRSLSGEAPRYAQLFVAVMGCSNYAYLEAVWQQTSECWVSAQTNALKFFGGIPNWIVSDNLKAATFSDTMGQLHYQPSLNPLSKMLKLKLVFRSHSDGYCLP</sequence>
<accession>B9T8Z2</accession>
<evidence type="ECO:0000313" key="1">
    <source>
        <dbReference type="EMBL" id="EEF27675.1"/>
    </source>
</evidence>
<organism evidence="1 2">
    <name type="scientific">Ricinus communis</name>
    <name type="common">Castor bean</name>
    <dbReference type="NCBI Taxonomy" id="3988"/>
    <lineage>
        <taxon>Eukaryota</taxon>
        <taxon>Viridiplantae</taxon>
        <taxon>Streptophyta</taxon>
        <taxon>Embryophyta</taxon>
        <taxon>Tracheophyta</taxon>
        <taxon>Spermatophyta</taxon>
        <taxon>Magnoliopsida</taxon>
        <taxon>eudicotyledons</taxon>
        <taxon>Gunneridae</taxon>
        <taxon>Pentapetalae</taxon>
        <taxon>rosids</taxon>
        <taxon>fabids</taxon>
        <taxon>Malpighiales</taxon>
        <taxon>Euphorbiaceae</taxon>
        <taxon>Acalyphoideae</taxon>
        <taxon>Acalypheae</taxon>
        <taxon>Ricinus</taxon>
    </lineage>
</organism>
<dbReference type="PANTHER" id="PTHR35004">
    <property type="entry name" value="TRANSPOSASE RV3428C-RELATED"/>
    <property type="match status" value="1"/>
</dbReference>
<dbReference type="PANTHER" id="PTHR35004:SF8">
    <property type="entry name" value="TRANSPOSASE RV3428C-RELATED"/>
    <property type="match status" value="1"/>
</dbReference>
<dbReference type="EMBL" id="EQ975242">
    <property type="protein sequence ID" value="EEF27675.1"/>
    <property type="molecule type" value="Genomic_DNA"/>
</dbReference>
<evidence type="ECO:0000313" key="2">
    <source>
        <dbReference type="Proteomes" id="UP000008311"/>
    </source>
</evidence>
<dbReference type="InParanoid" id="B9T8Z2"/>
<proteinExistence type="predicted"/>
<keyword evidence="2" id="KW-1185">Reference proteome</keyword>
<reference evidence="2" key="1">
    <citation type="journal article" date="2010" name="Nat. Biotechnol.">
        <title>Draft genome sequence of the oilseed species Ricinus communis.</title>
        <authorList>
            <person name="Chan A.P."/>
            <person name="Crabtree J."/>
            <person name="Zhao Q."/>
            <person name="Lorenzi H."/>
            <person name="Orvis J."/>
            <person name="Puiu D."/>
            <person name="Melake-Berhan A."/>
            <person name="Jones K.M."/>
            <person name="Redman J."/>
            <person name="Chen G."/>
            <person name="Cahoon E.B."/>
            <person name="Gedil M."/>
            <person name="Stanke M."/>
            <person name="Haas B.J."/>
            <person name="Wortman J.R."/>
            <person name="Fraser-Liggett C.M."/>
            <person name="Ravel J."/>
            <person name="Rabinowicz P.D."/>
        </authorList>
    </citation>
    <scope>NUCLEOTIDE SEQUENCE [LARGE SCALE GENOMIC DNA]</scope>
    <source>
        <strain evidence="2">cv. Hale</strain>
    </source>
</reference>
<protein>
    <submittedName>
        <fullName evidence="1">Uncharacterized protein</fullName>
    </submittedName>
</protein>